<dbReference type="PROSITE" id="PS50042">
    <property type="entry name" value="CNMP_BINDING_3"/>
    <property type="match status" value="1"/>
</dbReference>
<evidence type="ECO:0000313" key="2">
    <source>
        <dbReference type="EMBL" id="RBL90170.1"/>
    </source>
</evidence>
<gene>
    <name evidence="2" type="ORF">DF182_27265</name>
</gene>
<comment type="caution">
    <text evidence="2">The sequence shown here is derived from an EMBL/GenBank/DDBJ whole genome shotgun (WGS) entry which is preliminary data.</text>
</comment>
<dbReference type="SUPFAM" id="SSF51206">
    <property type="entry name" value="cAMP-binding domain-like"/>
    <property type="match status" value="1"/>
</dbReference>
<proteinExistence type="predicted"/>
<dbReference type="EMBL" id="QFFJ01000002">
    <property type="protein sequence ID" value="RBL90170.1"/>
    <property type="molecule type" value="Genomic_DNA"/>
</dbReference>
<evidence type="ECO:0000313" key="3">
    <source>
        <dbReference type="Proteomes" id="UP000253410"/>
    </source>
</evidence>
<dbReference type="InterPro" id="IPR014710">
    <property type="entry name" value="RmlC-like_jellyroll"/>
</dbReference>
<sequence>MYSLLLQHISRYVQLNEDELHTFFNALELKKLRRHHFLLQEGDICKRDYFVIKGGLRQYETDKEGKERIIHFGFENWWITDRHSLITQTPSIYNIEALEHTEVLQINITTLKTLYDQIPRLERYFHLVLQESFALWQRRILQLQKPAEEKYRAFQADYGAIEQRLPQQYIASYLGITRETLSRIRSQQ</sequence>
<accession>A0A365XVI3</accession>
<dbReference type="InterPro" id="IPR000595">
    <property type="entry name" value="cNMP-bd_dom"/>
</dbReference>
<organism evidence="2 3">
    <name type="scientific">Chitinophaga flava</name>
    <dbReference type="NCBI Taxonomy" id="2259036"/>
    <lineage>
        <taxon>Bacteria</taxon>
        <taxon>Pseudomonadati</taxon>
        <taxon>Bacteroidota</taxon>
        <taxon>Chitinophagia</taxon>
        <taxon>Chitinophagales</taxon>
        <taxon>Chitinophagaceae</taxon>
        <taxon>Chitinophaga</taxon>
    </lineage>
</organism>
<dbReference type="InterPro" id="IPR018490">
    <property type="entry name" value="cNMP-bd_dom_sf"/>
</dbReference>
<reference evidence="2 3" key="1">
    <citation type="submission" date="2018-05" db="EMBL/GenBank/DDBJ databases">
        <title>Chitinophaga sp. K3CV102501T nov., isolated from isolated from a monsoon evergreen broad-leaved forest soil.</title>
        <authorList>
            <person name="Lv Y."/>
        </authorList>
    </citation>
    <scope>NUCLEOTIDE SEQUENCE [LARGE SCALE GENOMIC DNA]</scope>
    <source>
        <strain evidence="2 3">GDMCC 1.1325</strain>
    </source>
</reference>
<dbReference type="OrthoDB" id="9152304at2"/>
<protein>
    <recommendedName>
        <fullName evidence="1">Cyclic nucleotide-binding domain-containing protein</fullName>
    </recommendedName>
</protein>
<name>A0A365XVI3_9BACT</name>
<feature type="domain" description="Cyclic nucleotide-binding" evidence="1">
    <location>
        <begin position="11"/>
        <end position="114"/>
    </location>
</feature>
<dbReference type="Gene3D" id="2.60.120.10">
    <property type="entry name" value="Jelly Rolls"/>
    <property type="match status" value="1"/>
</dbReference>
<dbReference type="RefSeq" id="WP_113618921.1">
    <property type="nucleotide sequence ID" value="NZ_QFFJ01000002.1"/>
</dbReference>
<dbReference type="AlphaFoldDB" id="A0A365XVI3"/>
<keyword evidence="3" id="KW-1185">Reference proteome</keyword>
<dbReference type="CDD" id="cd00038">
    <property type="entry name" value="CAP_ED"/>
    <property type="match status" value="1"/>
</dbReference>
<dbReference type="Pfam" id="PF00027">
    <property type="entry name" value="cNMP_binding"/>
    <property type="match status" value="1"/>
</dbReference>
<evidence type="ECO:0000259" key="1">
    <source>
        <dbReference type="PROSITE" id="PS50042"/>
    </source>
</evidence>
<dbReference type="Proteomes" id="UP000253410">
    <property type="component" value="Unassembled WGS sequence"/>
</dbReference>